<name>A0ABT4A371_9BACT</name>
<gene>
    <name evidence="2" type="ORF">OV287_16600</name>
</gene>
<organism evidence="2 3">
    <name type="scientific">Archangium lansingense</name>
    <dbReference type="NCBI Taxonomy" id="2995310"/>
    <lineage>
        <taxon>Bacteria</taxon>
        <taxon>Pseudomonadati</taxon>
        <taxon>Myxococcota</taxon>
        <taxon>Myxococcia</taxon>
        <taxon>Myxococcales</taxon>
        <taxon>Cystobacterineae</taxon>
        <taxon>Archangiaceae</taxon>
        <taxon>Archangium</taxon>
    </lineage>
</organism>
<protein>
    <submittedName>
        <fullName evidence="2">DUF4331 domain-containing protein</fullName>
    </submittedName>
</protein>
<evidence type="ECO:0000256" key="1">
    <source>
        <dbReference type="SAM" id="SignalP"/>
    </source>
</evidence>
<dbReference type="Proteomes" id="UP001207654">
    <property type="component" value="Unassembled WGS sequence"/>
</dbReference>
<feature type="signal peptide" evidence="1">
    <location>
        <begin position="1"/>
        <end position="26"/>
    </location>
</feature>
<keyword evidence="3" id="KW-1185">Reference proteome</keyword>
<evidence type="ECO:0000313" key="3">
    <source>
        <dbReference type="Proteomes" id="UP001207654"/>
    </source>
</evidence>
<dbReference type="InterPro" id="IPR025566">
    <property type="entry name" value="DUF4331"/>
</dbReference>
<comment type="caution">
    <text evidence="2">The sequence shown here is derived from an EMBL/GenBank/DDBJ whole genome shotgun (WGS) entry which is preliminary data.</text>
</comment>
<evidence type="ECO:0000313" key="2">
    <source>
        <dbReference type="EMBL" id="MCY1076096.1"/>
    </source>
</evidence>
<sequence length="522" mass="56097">MLKLKPLAAIAGLTTATLTFPLGALAASHREAPITALDHKADITDFFAFVSYDNPDKVTFILDVDPLLEPANGPNYFPFDPEILYSIKIDNNHDAIEDVWFDLRFTTEIRSPNLFTGYVGAGTGIAAPGNSPPPVAPGTPVVPPAITALDGPGSEGLSLRQSYTVTLARRGPGNSVKHVRLGERKRLFALPTNVGPRTMPDYSSLAQQALFQVGHDVRVFAGTVEDPFWIDLGAAFDSLNFRATDFKVPGVLSDAQDADDTRNFASDAVSGFNVNAIAIEVPISLLTHDGKKHAASDPKATIGAWATTSRPRITIRRQPSEKNDDAPNHPVWRQVQRMGNPLINELLVGTGFKDRFSIDQPRNDSQFASFFLDPVLARVFNAVYGFDIPAPPRTDLLPLVTYAPPIAAAGTPAGPVADLLRLNTGVPPTPVSQQKRLGLLAGDAAGFPNGRRVSDDVTDIAARAVVGVLNPQFNKAPNNRIGDGVNTNDALYRKTFPYVGLAWDGRNRRHVDPGEVGGGPVQ</sequence>
<dbReference type="RefSeq" id="WP_267535003.1">
    <property type="nucleotide sequence ID" value="NZ_JAPNKA010000001.1"/>
</dbReference>
<reference evidence="2 3" key="1">
    <citation type="submission" date="2022-11" db="EMBL/GenBank/DDBJ databases">
        <title>Minimal conservation of predation-associated metabolite biosynthetic gene clusters underscores biosynthetic potential of Myxococcota including descriptions for ten novel species: Archangium lansinium sp. nov., Myxococcus landrumus sp. nov., Nannocystis bai.</title>
        <authorList>
            <person name="Ahearne A."/>
            <person name="Stevens C."/>
            <person name="Phillips K."/>
        </authorList>
    </citation>
    <scope>NUCLEOTIDE SEQUENCE [LARGE SCALE GENOMIC DNA]</scope>
    <source>
        <strain evidence="2 3">MIWBW</strain>
    </source>
</reference>
<keyword evidence="1" id="KW-0732">Signal</keyword>
<accession>A0ABT4A371</accession>
<dbReference type="Pfam" id="PF14224">
    <property type="entry name" value="DUF4331"/>
    <property type="match status" value="1"/>
</dbReference>
<feature type="chain" id="PRO_5047255244" evidence="1">
    <location>
        <begin position="27"/>
        <end position="522"/>
    </location>
</feature>
<proteinExistence type="predicted"/>
<dbReference type="EMBL" id="JAPNKA010000001">
    <property type="protein sequence ID" value="MCY1076096.1"/>
    <property type="molecule type" value="Genomic_DNA"/>
</dbReference>